<comment type="similarity">
    <text evidence="1">Belongs to the 4-hydroxybenzoyl-CoA thioesterase family.</text>
</comment>
<dbReference type="SUPFAM" id="SSF54637">
    <property type="entry name" value="Thioesterase/thiol ester dehydrase-isomerase"/>
    <property type="match status" value="1"/>
</dbReference>
<dbReference type="STRING" id="991905.SL003B_1890"/>
<dbReference type="GO" id="GO:0047617">
    <property type="term" value="F:fatty acyl-CoA hydrolase activity"/>
    <property type="evidence" value="ECO:0007669"/>
    <property type="project" value="TreeGrafter"/>
</dbReference>
<evidence type="ECO:0000313" key="3">
    <source>
        <dbReference type="EMBL" id="ADZ70316.1"/>
    </source>
</evidence>
<keyword evidence="4" id="KW-1185">Reference proteome</keyword>
<dbReference type="InterPro" id="IPR029069">
    <property type="entry name" value="HotDog_dom_sf"/>
</dbReference>
<dbReference type="Gene3D" id="3.10.129.10">
    <property type="entry name" value="Hotdog Thioesterase"/>
    <property type="match status" value="1"/>
</dbReference>
<dbReference type="RefSeq" id="WP_013652634.1">
    <property type="nucleotide sequence ID" value="NC_015259.1"/>
</dbReference>
<dbReference type="Proteomes" id="UP000008130">
    <property type="component" value="Chromosome"/>
</dbReference>
<dbReference type="PANTHER" id="PTHR31793:SF27">
    <property type="entry name" value="NOVEL THIOESTERASE SUPERFAMILY DOMAIN AND SAPOSIN A-TYPE DOMAIN CONTAINING PROTEIN (0610012H03RIK)"/>
    <property type="match status" value="1"/>
</dbReference>
<dbReference type="HOGENOM" id="CLU_101141_0_1_5"/>
<dbReference type="eggNOG" id="COG0824">
    <property type="taxonomic scope" value="Bacteria"/>
</dbReference>
<name>F2IW34_POLGS</name>
<dbReference type="CDD" id="cd00586">
    <property type="entry name" value="4HBT"/>
    <property type="match status" value="1"/>
</dbReference>
<organism evidence="3 4">
    <name type="scientific">Polymorphum gilvum (strain LMG 25793 / CGMCC 1.9160 / SL003B-26A1)</name>
    <dbReference type="NCBI Taxonomy" id="991905"/>
    <lineage>
        <taxon>Bacteria</taxon>
        <taxon>Pseudomonadati</taxon>
        <taxon>Pseudomonadota</taxon>
        <taxon>Alphaproteobacteria</taxon>
        <taxon>Rhodobacterales</taxon>
        <taxon>Paracoccaceae</taxon>
        <taxon>Polymorphum</taxon>
    </lineage>
</organism>
<dbReference type="KEGG" id="pgv:SL003B_1890"/>
<evidence type="ECO:0000256" key="1">
    <source>
        <dbReference type="ARBA" id="ARBA00005953"/>
    </source>
</evidence>
<evidence type="ECO:0000256" key="2">
    <source>
        <dbReference type="ARBA" id="ARBA00022801"/>
    </source>
</evidence>
<protein>
    <submittedName>
        <fullName evidence="3">Thioesterase family protein</fullName>
    </submittedName>
</protein>
<dbReference type="PANTHER" id="PTHR31793">
    <property type="entry name" value="4-HYDROXYBENZOYL-COA THIOESTERASE FAMILY MEMBER"/>
    <property type="match status" value="1"/>
</dbReference>
<evidence type="ECO:0000313" key="4">
    <source>
        <dbReference type="Proteomes" id="UP000008130"/>
    </source>
</evidence>
<sequence length="149" mass="16676">MNAPARSRPLTRADFSLFRPIPTRWLDVDIYGHVNNVVYLSYFDTAVNGWYIEQGLMDPASSELVFLVVETGCQYFAELAFPDLVQAGIRVAALGTSSVRYDIALFRNDDATAAAQGQFVHVQVDRTDRRPRPIAGDRRAAFEALLPRP</sequence>
<dbReference type="EMBL" id="CP002568">
    <property type="protein sequence ID" value="ADZ70316.1"/>
    <property type="molecule type" value="Genomic_DNA"/>
</dbReference>
<proteinExistence type="inferred from homology"/>
<accession>F2IW34</accession>
<dbReference type="AlphaFoldDB" id="F2IW34"/>
<dbReference type="Pfam" id="PF13279">
    <property type="entry name" value="4HBT_2"/>
    <property type="match status" value="1"/>
</dbReference>
<keyword evidence="2" id="KW-0378">Hydrolase</keyword>
<dbReference type="PATRIC" id="fig|991905.3.peg.1938"/>
<reference evidence="3 4" key="1">
    <citation type="journal article" date="2011" name="J. Bacteriol.">
        <title>Complete genome sequence of Polymorphum gilvum SL003B-26A1T, a crude oil-degrading bacterium from oil-polluted saline soil.</title>
        <authorList>
            <person name="Li S.G."/>
            <person name="Tang Y.Q."/>
            <person name="Nie Y."/>
            <person name="Cai M."/>
            <person name="Wu X.L."/>
        </authorList>
    </citation>
    <scope>NUCLEOTIDE SEQUENCE [LARGE SCALE GENOMIC DNA]</scope>
    <source>
        <strain evidence="4">LMG 25793 / CGMCC 1.9160 / SL003B-26A1</strain>
    </source>
</reference>
<dbReference type="InterPro" id="IPR050563">
    <property type="entry name" value="4-hydroxybenzoyl-CoA_TE"/>
</dbReference>
<gene>
    <name evidence="3" type="ordered locus">SL003B_1890</name>
</gene>